<dbReference type="RefSeq" id="WP_006973645.1">
    <property type="nucleotide sequence ID" value="NZ_ABCS01000050.1"/>
</dbReference>
<name>A6GAA3_9BACT</name>
<dbReference type="InterPro" id="IPR036737">
    <property type="entry name" value="OmpA-like_sf"/>
</dbReference>
<sequence>MTRLASSLSRGLAVLSLVAGLSQALACSTVVEVKPEFPIDVSAKPPAKPIADLPAVPQPPPPRVRLEGTTTVWVDEALTFTEDGVLSPEHADIIEALAKWLAKHPEVTTLRVEAQSIGSGSKRAHKKRSAGLAQQIVDQLTTEGIEAGRLEAVGAGRSEDEARHVTLSVELAAATPEETK</sequence>
<dbReference type="SUPFAM" id="SSF103088">
    <property type="entry name" value="OmpA-like"/>
    <property type="match status" value="1"/>
</dbReference>
<feature type="chain" id="PRO_5002697696" description="OmpA-like domain-containing protein" evidence="1">
    <location>
        <begin position="27"/>
        <end position="180"/>
    </location>
</feature>
<protein>
    <recommendedName>
        <fullName evidence="4">OmpA-like domain-containing protein</fullName>
    </recommendedName>
</protein>
<keyword evidence="3" id="KW-1185">Reference proteome</keyword>
<dbReference type="Proteomes" id="UP000005801">
    <property type="component" value="Unassembled WGS sequence"/>
</dbReference>
<reference evidence="2 3" key="1">
    <citation type="submission" date="2007-06" db="EMBL/GenBank/DDBJ databases">
        <authorList>
            <person name="Shimkets L."/>
            <person name="Ferriera S."/>
            <person name="Johnson J."/>
            <person name="Kravitz S."/>
            <person name="Beeson K."/>
            <person name="Sutton G."/>
            <person name="Rogers Y.-H."/>
            <person name="Friedman R."/>
            <person name="Frazier M."/>
            <person name="Venter J.C."/>
        </authorList>
    </citation>
    <scope>NUCLEOTIDE SEQUENCE [LARGE SCALE GENOMIC DNA]</scope>
    <source>
        <strain evidence="2 3">SIR-1</strain>
    </source>
</reference>
<keyword evidence="1" id="KW-0732">Signal</keyword>
<evidence type="ECO:0000313" key="2">
    <source>
        <dbReference type="EMBL" id="EDM77205.1"/>
    </source>
</evidence>
<accession>A6GAA3</accession>
<proteinExistence type="predicted"/>
<feature type="signal peptide" evidence="1">
    <location>
        <begin position="1"/>
        <end position="26"/>
    </location>
</feature>
<comment type="caution">
    <text evidence="2">The sequence shown here is derived from an EMBL/GenBank/DDBJ whole genome shotgun (WGS) entry which is preliminary data.</text>
</comment>
<dbReference type="AlphaFoldDB" id="A6GAA3"/>
<organism evidence="2 3">
    <name type="scientific">Plesiocystis pacifica SIR-1</name>
    <dbReference type="NCBI Taxonomy" id="391625"/>
    <lineage>
        <taxon>Bacteria</taxon>
        <taxon>Pseudomonadati</taxon>
        <taxon>Myxococcota</taxon>
        <taxon>Polyangia</taxon>
        <taxon>Nannocystales</taxon>
        <taxon>Nannocystaceae</taxon>
        <taxon>Plesiocystis</taxon>
    </lineage>
</organism>
<dbReference type="Gene3D" id="3.30.1330.60">
    <property type="entry name" value="OmpA-like domain"/>
    <property type="match status" value="1"/>
</dbReference>
<evidence type="ECO:0000256" key="1">
    <source>
        <dbReference type="SAM" id="SignalP"/>
    </source>
</evidence>
<dbReference type="OrthoDB" id="5520821at2"/>
<evidence type="ECO:0008006" key="4">
    <source>
        <dbReference type="Google" id="ProtNLM"/>
    </source>
</evidence>
<evidence type="ECO:0000313" key="3">
    <source>
        <dbReference type="Proteomes" id="UP000005801"/>
    </source>
</evidence>
<dbReference type="STRING" id="391625.PPSIR1_26688"/>
<dbReference type="EMBL" id="ABCS01000050">
    <property type="protein sequence ID" value="EDM77205.1"/>
    <property type="molecule type" value="Genomic_DNA"/>
</dbReference>
<gene>
    <name evidence="2" type="ORF">PPSIR1_26688</name>
</gene>